<dbReference type="CDD" id="cd01743">
    <property type="entry name" value="GATase1_Anthranilate_Synthase"/>
    <property type="match status" value="1"/>
</dbReference>
<protein>
    <submittedName>
        <fullName evidence="3">Anthranilate synthase component II</fullName>
    </submittedName>
</protein>
<dbReference type="InterPro" id="IPR050472">
    <property type="entry name" value="Anth_synth/Amidotransfase"/>
</dbReference>
<dbReference type="InterPro" id="IPR017926">
    <property type="entry name" value="GATASE"/>
</dbReference>
<evidence type="ECO:0000259" key="2">
    <source>
        <dbReference type="Pfam" id="PF00117"/>
    </source>
</evidence>
<sequence>MLLLLDNFDSFTYNLRDYFQQLGQEVLVLRNDVSLAEIQRHNFNGIILSPGPGKPGEAGVLMEVIQHYHNKLPILGICLGHQALGEFYGAKLEKASKPMHGKVSEITCEDDSLFKDLPCNMPVTRYHSLLLSNLPETLKPLAQTKAGELMAFRHVEHSVFAVQFHPEALLTTYGLDILRNWLSIAGLSGKLAKNDIG</sequence>
<accession>A0ABW0EBQ5</accession>
<dbReference type="NCBIfam" id="TIGR00566">
    <property type="entry name" value="trpG_papA"/>
    <property type="match status" value="1"/>
</dbReference>
<reference evidence="4" key="1">
    <citation type="journal article" date="2019" name="Int. J. Syst. Evol. Microbiol.">
        <title>The Global Catalogue of Microorganisms (GCM) 10K type strain sequencing project: providing services to taxonomists for standard genome sequencing and annotation.</title>
        <authorList>
            <consortium name="The Broad Institute Genomics Platform"/>
            <consortium name="The Broad Institute Genome Sequencing Center for Infectious Disease"/>
            <person name="Wu L."/>
            <person name="Ma J."/>
        </authorList>
    </citation>
    <scope>NUCLEOTIDE SEQUENCE [LARGE SCALE GENOMIC DNA]</scope>
    <source>
        <strain evidence="4">KACC 12602</strain>
    </source>
</reference>
<comment type="caution">
    <text evidence="3">The sequence shown here is derived from an EMBL/GenBank/DDBJ whole genome shotgun (WGS) entry which is preliminary data.</text>
</comment>
<dbReference type="PROSITE" id="PS51273">
    <property type="entry name" value="GATASE_TYPE_1"/>
    <property type="match status" value="1"/>
</dbReference>
<dbReference type="SUPFAM" id="SSF52317">
    <property type="entry name" value="Class I glutamine amidotransferase-like"/>
    <property type="match status" value="1"/>
</dbReference>
<name>A0ABW0EBQ5_9BACT</name>
<dbReference type="InterPro" id="IPR006221">
    <property type="entry name" value="TrpG/PapA_dom"/>
</dbReference>
<dbReference type="PRINTS" id="PR00096">
    <property type="entry name" value="GATASE"/>
</dbReference>
<feature type="domain" description="Glutamine amidotransferase" evidence="2">
    <location>
        <begin position="3"/>
        <end position="182"/>
    </location>
</feature>
<proteinExistence type="predicted"/>
<dbReference type="PANTHER" id="PTHR43418:SF4">
    <property type="entry name" value="MULTIFUNCTIONAL TRYPTOPHAN BIOSYNTHESIS PROTEIN"/>
    <property type="match status" value="1"/>
</dbReference>
<dbReference type="EMBL" id="JBHSKT010000004">
    <property type="protein sequence ID" value="MFC5270625.1"/>
    <property type="molecule type" value="Genomic_DNA"/>
</dbReference>
<dbReference type="PRINTS" id="PR00099">
    <property type="entry name" value="CPSGATASE"/>
</dbReference>
<dbReference type="PRINTS" id="PR00097">
    <property type="entry name" value="ANTSNTHASEII"/>
</dbReference>
<dbReference type="RefSeq" id="WP_378016991.1">
    <property type="nucleotide sequence ID" value="NZ_JBHSKT010000004.1"/>
</dbReference>
<keyword evidence="1" id="KW-0315">Glutamine amidotransferase</keyword>
<dbReference type="InterPro" id="IPR029062">
    <property type="entry name" value="Class_I_gatase-like"/>
</dbReference>
<evidence type="ECO:0000313" key="4">
    <source>
        <dbReference type="Proteomes" id="UP001596161"/>
    </source>
</evidence>
<evidence type="ECO:0000313" key="3">
    <source>
        <dbReference type="EMBL" id="MFC5270625.1"/>
    </source>
</evidence>
<dbReference type="Gene3D" id="3.40.50.880">
    <property type="match status" value="1"/>
</dbReference>
<gene>
    <name evidence="3" type="ORF">ACFPIB_08405</name>
</gene>
<keyword evidence="4" id="KW-1185">Reference proteome</keyword>
<dbReference type="Pfam" id="PF00117">
    <property type="entry name" value="GATase"/>
    <property type="match status" value="1"/>
</dbReference>
<evidence type="ECO:0000256" key="1">
    <source>
        <dbReference type="ARBA" id="ARBA00022962"/>
    </source>
</evidence>
<dbReference type="Proteomes" id="UP001596161">
    <property type="component" value="Unassembled WGS sequence"/>
</dbReference>
<organism evidence="3 4">
    <name type="scientific">Adhaeribacter terreus</name>
    <dbReference type="NCBI Taxonomy" id="529703"/>
    <lineage>
        <taxon>Bacteria</taxon>
        <taxon>Pseudomonadati</taxon>
        <taxon>Bacteroidota</taxon>
        <taxon>Cytophagia</taxon>
        <taxon>Cytophagales</taxon>
        <taxon>Hymenobacteraceae</taxon>
        <taxon>Adhaeribacter</taxon>
    </lineage>
</organism>
<dbReference type="PANTHER" id="PTHR43418">
    <property type="entry name" value="MULTIFUNCTIONAL TRYPTOPHAN BIOSYNTHESIS PROTEIN-RELATED"/>
    <property type="match status" value="1"/>
</dbReference>